<reference evidence="3 4" key="1">
    <citation type="submission" date="2017-03" db="EMBL/GenBank/DDBJ databases">
        <authorList>
            <person name="Afonso C.L."/>
            <person name="Miller P.J."/>
            <person name="Scott M.A."/>
            <person name="Spackman E."/>
            <person name="Goraichik I."/>
            <person name="Dimitrov K.M."/>
            <person name="Suarez D.L."/>
            <person name="Swayne D.E."/>
        </authorList>
    </citation>
    <scope>NUCLEOTIDE SEQUENCE [LARGE SCALE GENOMIC DNA]</scope>
    <source>
        <strain evidence="3 4">CECT 7450</strain>
    </source>
</reference>
<accession>A0A1X7A8D7</accession>
<dbReference type="GO" id="GO:0004497">
    <property type="term" value="F:monooxygenase activity"/>
    <property type="evidence" value="ECO:0007669"/>
    <property type="project" value="TreeGrafter"/>
</dbReference>
<keyword evidence="1 3" id="KW-0560">Oxidoreductase</keyword>
<dbReference type="Proteomes" id="UP000193061">
    <property type="component" value="Unassembled WGS sequence"/>
</dbReference>
<name>A0A1X7A8D7_9RHOB</name>
<protein>
    <submittedName>
        <fullName evidence="3">Putative oxidoreductase CzcO</fullName>
        <ecNumber evidence="3">1.-.-.-</ecNumber>
    </submittedName>
</protein>
<keyword evidence="4" id="KW-1185">Reference proteome</keyword>
<evidence type="ECO:0000313" key="3">
    <source>
        <dbReference type="EMBL" id="SLN73136.1"/>
    </source>
</evidence>
<dbReference type="GO" id="GO:0005829">
    <property type="term" value="C:cytosol"/>
    <property type="evidence" value="ECO:0007669"/>
    <property type="project" value="TreeGrafter"/>
</dbReference>
<dbReference type="Gene3D" id="3.50.50.60">
    <property type="entry name" value="FAD/NAD(P)-binding domain"/>
    <property type="match status" value="1"/>
</dbReference>
<proteinExistence type="predicted"/>
<dbReference type="OrthoDB" id="9808049at2"/>
<dbReference type="PANTHER" id="PTHR43539">
    <property type="entry name" value="FLAVIN-BINDING MONOOXYGENASE-LIKE PROTEIN (AFU_ORTHOLOGUE AFUA_4G09220)"/>
    <property type="match status" value="1"/>
</dbReference>
<dbReference type="PRINTS" id="PR00469">
    <property type="entry name" value="PNDRDTASEII"/>
</dbReference>
<dbReference type="InterPro" id="IPR050982">
    <property type="entry name" value="Auxin_biosynth/cation_transpt"/>
</dbReference>
<dbReference type="GO" id="GO:0050660">
    <property type="term" value="F:flavin adenine dinucleotide binding"/>
    <property type="evidence" value="ECO:0007669"/>
    <property type="project" value="TreeGrafter"/>
</dbReference>
<dbReference type="InterPro" id="IPR036188">
    <property type="entry name" value="FAD/NAD-bd_sf"/>
</dbReference>
<dbReference type="PANTHER" id="PTHR43539:SF78">
    <property type="entry name" value="FLAVIN-CONTAINING MONOOXYGENASE"/>
    <property type="match status" value="1"/>
</dbReference>
<organism evidence="3 4">
    <name type="scientific">Roseovarius albus</name>
    <dbReference type="NCBI Taxonomy" id="1247867"/>
    <lineage>
        <taxon>Bacteria</taxon>
        <taxon>Pseudomonadati</taxon>
        <taxon>Pseudomonadota</taxon>
        <taxon>Alphaproteobacteria</taxon>
        <taxon>Rhodobacterales</taxon>
        <taxon>Roseobacteraceae</taxon>
        <taxon>Roseovarius</taxon>
    </lineage>
</organism>
<dbReference type="AlphaFoldDB" id="A0A1X7A8D7"/>
<evidence type="ECO:0000256" key="2">
    <source>
        <dbReference type="SAM" id="MobiDB-lite"/>
    </source>
</evidence>
<dbReference type="RefSeq" id="WP_085807748.1">
    <property type="nucleotide sequence ID" value="NZ_FWFX01000021.1"/>
</dbReference>
<feature type="region of interest" description="Disordered" evidence="2">
    <location>
        <begin position="380"/>
        <end position="406"/>
    </location>
</feature>
<dbReference type="EMBL" id="FWFX01000021">
    <property type="protein sequence ID" value="SLN73136.1"/>
    <property type="molecule type" value="Genomic_DNA"/>
</dbReference>
<evidence type="ECO:0000256" key="1">
    <source>
        <dbReference type="ARBA" id="ARBA00023002"/>
    </source>
</evidence>
<dbReference type="SUPFAM" id="SSF51905">
    <property type="entry name" value="FAD/NAD(P)-binding domain"/>
    <property type="match status" value="2"/>
</dbReference>
<dbReference type="EC" id="1.-.-.-" evidence="3"/>
<gene>
    <name evidence="3" type="primary">czcO_3</name>
    <name evidence="3" type="ORF">ROA7450_04102</name>
</gene>
<evidence type="ECO:0000313" key="4">
    <source>
        <dbReference type="Proteomes" id="UP000193061"/>
    </source>
</evidence>
<sequence length="406" mass="44681">MKPNQAKNAIVIGAGLSGLAVAKELRARGVPVTVLEAADQVATPWRMRHPRLRLNSHRRFSRLPRSHRIRDKDTYLRRDTVVGYLSEYAARSNVPIRLNTRVTAVKRQEGGWYVQTDNGEFQCSDLIVATGRERLKSMPIWPGMDAFGGAVIHSADFADPCEYEGKKVLVIGAGNSGTDILNHLSRSNPAQVWVSVRHGPAILPTRVLGFPLHRLANLFAHLPKWSLDPIFSVMQRVFFGDLRRYGLRRHVLGGGSRMLKNGVTFALDDGFVAALKSGRFEAVEETVGFTASSVELSNGRKICPDVVICATGYRPGLDDLFEHLGALDSNGYPLHPMGQKDARNPGLWFTGYGVIFQGFFHAAGISAKRIATSIVSRVSSKGKNQTQHHSGDSHLRQTLSLKGADQ</sequence>
<dbReference type="Pfam" id="PF13738">
    <property type="entry name" value="Pyr_redox_3"/>
    <property type="match status" value="1"/>
</dbReference>